<gene>
    <name evidence="1" type="ORF">Syun_019911</name>
</gene>
<sequence>MRTPELLYRNSLSTLSLIECHDEQYGLRTSHPNTPAISAVRSHDDHLHVRMISRTDTVLLVTSAPRIPYLSS</sequence>
<dbReference type="EMBL" id="JBBNAF010000008">
    <property type="protein sequence ID" value="KAK9122294.1"/>
    <property type="molecule type" value="Genomic_DNA"/>
</dbReference>
<protein>
    <submittedName>
        <fullName evidence="1">Uncharacterized protein</fullName>
    </submittedName>
</protein>
<evidence type="ECO:0000313" key="2">
    <source>
        <dbReference type="Proteomes" id="UP001420932"/>
    </source>
</evidence>
<name>A0AAP0IV24_9MAGN</name>
<accession>A0AAP0IV24</accession>
<comment type="caution">
    <text evidence="1">The sequence shown here is derived from an EMBL/GenBank/DDBJ whole genome shotgun (WGS) entry which is preliminary data.</text>
</comment>
<keyword evidence="2" id="KW-1185">Reference proteome</keyword>
<dbReference type="Proteomes" id="UP001420932">
    <property type="component" value="Unassembled WGS sequence"/>
</dbReference>
<dbReference type="AlphaFoldDB" id="A0AAP0IV24"/>
<organism evidence="1 2">
    <name type="scientific">Stephania yunnanensis</name>
    <dbReference type="NCBI Taxonomy" id="152371"/>
    <lineage>
        <taxon>Eukaryota</taxon>
        <taxon>Viridiplantae</taxon>
        <taxon>Streptophyta</taxon>
        <taxon>Embryophyta</taxon>
        <taxon>Tracheophyta</taxon>
        <taxon>Spermatophyta</taxon>
        <taxon>Magnoliopsida</taxon>
        <taxon>Ranunculales</taxon>
        <taxon>Menispermaceae</taxon>
        <taxon>Menispermoideae</taxon>
        <taxon>Cissampelideae</taxon>
        <taxon>Stephania</taxon>
    </lineage>
</organism>
<proteinExistence type="predicted"/>
<reference evidence="1 2" key="1">
    <citation type="submission" date="2024-01" db="EMBL/GenBank/DDBJ databases">
        <title>Genome assemblies of Stephania.</title>
        <authorList>
            <person name="Yang L."/>
        </authorList>
    </citation>
    <scope>NUCLEOTIDE SEQUENCE [LARGE SCALE GENOMIC DNA]</scope>
    <source>
        <strain evidence="1">YNDBR</strain>
        <tissue evidence="1">Leaf</tissue>
    </source>
</reference>
<evidence type="ECO:0000313" key="1">
    <source>
        <dbReference type="EMBL" id="KAK9122294.1"/>
    </source>
</evidence>